<organism evidence="1 2">
    <name type="scientific">Meloidogyne incognita</name>
    <name type="common">Southern root-knot nematode worm</name>
    <name type="synonym">Oxyuris incognita</name>
    <dbReference type="NCBI Taxonomy" id="6306"/>
    <lineage>
        <taxon>Eukaryota</taxon>
        <taxon>Metazoa</taxon>
        <taxon>Ecdysozoa</taxon>
        <taxon>Nematoda</taxon>
        <taxon>Chromadorea</taxon>
        <taxon>Rhabditida</taxon>
        <taxon>Tylenchina</taxon>
        <taxon>Tylenchomorpha</taxon>
        <taxon>Tylenchoidea</taxon>
        <taxon>Meloidogynidae</taxon>
        <taxon>Meloidogyninae</taxon>
        <taxon>Meloidogyne</taxon>
        <taxon>Meloidogyne incognita group</taxon>
    </lineage>
</organism>
<name>A0A914LRL9_MELIC</name>
<evidence type="ECO:0000313" key="2">
    <source>
        <dbReference type="WBParaSite" id="Minc3s00626g15283"/>
    </source>
</evidence>
<proteinExistence type="predicted"/>
<accession>A0A914LRL9</accession>
<dbReference type="Proteomes" id="UP000887563">
    <property type="component" value="Unplaced"/>
</dbReference>
<sequence>MLRNFYEKGQKYPSVVSTLVYVYRFNDLEKLSKKLMGISNEALAKTCRCMFSRKSLDTQIQYSNSKFRISESETEIFIRVVGFFGD</sequence>
<evidence type="ECO:0000313" key="1">
    <source>
        <dbReference type="Proteomes" id="UP000887563"/>
    </source>
</evidence>
<reference evidence="2" key="1">
    <citation type="submission" date="2022-11" db="UniProtKB">
        <authorList>
            <consortium name="WormBaseParasite"/>
        </authorList>
    </citation>
    <scope>IDENTIFICATION</scope>
</reference>
<dbReference type="WBParaSite" id="Minc3s00626g15283">
    <property type="protein sequence ID" value="Minc3s00626g15283"/>
    <property type="gene ID" value="Minc3s00626g15283"/>
</dbReference>
<protein>
    <submittedName>
        <fullName evidence="2">Uncharacterized protein</fullName>
    </submittedName>
</protein>
<keyword evidence="1" id="KW-1185">Reference proteome</keyword>
<dbReference type="AlphaFoldDB" id="A0A914LRL9"/>